<evidence type="ECO:0000256" key="4">
    <source>
        <dbReference type="ARBA" id="ARBA00022691"/>
    </source>
</evidence>
<dbReference type="CDD" id="cd02440">
    <property type="entry name" value="AdoMet_MTases"/>
    <property type="match status" value="1"/>
</dbReference>
<dbReference type="GO" id="GO:0046872">
    <property type="term" value="F:metal ion binding"/>
    <property type="evidence" value="ECO:0007669"/>
    <property type="project" value="UniProtKB-KW"/>
</dbReference>
<keyword evidence="5" id="KW-0472">Membrane</keyword>
<reference evidence="8" key="1">
    <citation type="submission" date="2016-06" db="UniProtKB">
        <authorList>
            <consortium name="WormBaseParasite"/>
        </authorList>
    </citation>
    <scope>IDENTIFICATION</scope>
</reference>
<dbReference type="SUPFAM" id="SSF53335">
    <property type="entry name" value="S-adenosyl-L-methionine-dependent methyltransferases"/>
    <property type="match status" value="1"/>
</dbReference>
<comment type="subcellular location">
    <subcellularLocation>
        <location evidence="5">Mitochondrion inner membrane</location>
        <topology evidence="5">Peripheral membrane protein</topology>
        <orientation evidence="5">Matrix side</orientation>
    </subcellularLocation>
</comment>
<comment type="function">
    <text evidence="5">O-methyltransferase required for two non-consecutive steps during ubiquinone biosynthesis. Catalyzes the 2 O-methylation of 3,4-dihydroxy-5-(all-trans-polyprenyl)benzoic acid into 4-hydroxy-3-methoxy-5-(all-trans-polyprenyl)benzoic acid. Also catalyzes the last step of ubiquinone biosynthesis by mediating methylation of 3-demethylubiquinone into ubiquinone. Also able to mediate the methylation of 3-demethylubiquinol into ubiquinol.</text>
</comment>
<organism evidence="8">
    <name type="scientific">Schistocephalus solidus</name>
    <name type="common">Tapeworm</name>
    <dbReference type="NCBI Taxonomy" id="70667"/>
    <lineage>
        <taxon>Eukaryota</taxon>
        <taxon>Metazoa</taxon>
        <taxon>Spiralia</taxon>
        <taxon>Lophotrochozoa</taxon>
        <taxon>Platyhelminthes</taxon>
        <taxon>Cestoda</taxon>
        <taxon>Eucestoda</taxon>
        <taxon>Diphyllobothriidea</taxon>
        <taxon>Diphyllobothriidae</taxon>
        <taxon>Schistocephalus</taxon>
    </lineage>
</organism>
<dbReference type="NCBIfam" id="TIGR01983">
    <property type="entry name" value="UbiG"/>
    <property type="match status" value="1"/>
</dbReference>
<dbReference type="HAMAP" id="MF_00472">
    <property type="entry name" value="UbiG"/>
    <property type="match status" value="1"/>
</dbReference>
<comment type="similarity">
    <text evidence="5">Belongs to the class I-like SAM-binding methyltransferase superfamily. UbiG/COQ3 family.</text>
</comment>
<keyword evidence="5" id="KW-0460">Magnesium</keyword>
<gene>
    <name evidence="6" type="ORF">SSLN_LOCUS17212</name>
</gene>
<accession>A0A183TL64</accession>
<comment type="catalytic activity">
    <reaction evidence="5">
        <text>a 3-demethylubiquinone + S-adenosyl-L-methionine = a ubiquinone + S-adenosyl-L-homocysteine</text>
        <dbReference type="Rhea" id="RHEA:81215"/>
        <dbReference type="Rhea" id="RHEA-COMP:9565"/>
        <dbReference type="Rhea" id="RHEA-COMP:19654"/>
        <dbReference type="ChEBI" id="CHEBI:16389"/>
        <dbReference type="ChEBI" id="CHEBI:57856"/>
        <dbReference type="ChEBI" id="CHEBI:59789"/>
        <dbReference type="ChEBI" id="CHEBI:231825"/>
    </reaction>
</comment>
<dbReference type="AlphaFoldDB" id="A0A183TL64"/>
<feature type="binding site" evidence="5">
    <location>
        <position position="140"/>
    </location>
    <ligand>
        <name>Mg(2+)</name>
        <dbReference type="ChEBI" id="CHEBI:18420"/>
    </ligand>
</feature>
<keyword evidence="4 5" id="KW-0949">S-adenosyl-L-methionine</keyword>
<sequence>MDSEEVATFQKIAQKWWDPDGPMGALHSMNSLRITMITEALKSSSSTEHFPLYGKRILDVGCGGGILSEPLALLGASVWGIDLIPEGIEVAKRHASTQATHRWSATPFGAPEYSCCSVADVASENPGQFDALVASEVLEHVSDWENLIKDASICLKPGGSFFVTTLNKTVPSYLLAILLAERLFGLVPLGTHSWNKFINPDRLRLAAIRCKSLCWPEFQFIHYTLMAWTLLLDLSIKYYFPFVDNLQPRKLLGMSYNPLIDRWTWTPSLAVNYAFHAVKEIN</sequence>
<proteinExistence type="inferred from homology"/>
<keyword evidence="1 5" id="KW-0489">Methyltransferase</keyword>
<evidence type="ECO:0000313" key="7">
    <source>
        <dbReference type="Proteomes" id="UP000275846"/>
    </source>
</evidence>
<dbReference type="PANTHER" id="PTHR43464">
    <property type="entry name" value="METHYLTRANSFERASE"/>
    <property type="match status" value="1"/>
</dbReference>
<dbReference type="GO" id="GO:0010420">
    <property type="term" value="F:polyprenyldihydroxybenzoate methyltransferase activity"/>
    <property type="evidence" value="ECO:0007669"/>
    <property type="project" value="UniProtKB-UniRule"/>
</dbReference>
<keyword evidence="5" id="KW-0496">Mitochondrion</keyword>
<comment type="subunit">
    <text evidence="5">Component of a multi-subunit COQ enzyme complex.</text>
</comment>
<keyword evidence="2 5" id="KW-0808">Transferase</keyword>
<dbReference type="InterPro" id="IPR029063">
    <property type="entry name" value="SAM-dependent_MTases_sf"/>
</dbReference>
<feature type="binding site" evidence="5">
    <location>
        <position position="33"/>
    </location>
    <ligand>
        <name>S-adenosyl-L-methionine</name>
        <dbReference type="ChEBI" id="CHEBI:59789"/>
    </ligand>
</feature>
<dbReference type="EC" id="2.1.1.-" evidence="5"/>
<feature type="binding site" evidence="5">
    <location>
        <position position="82"/>
    </location>
    <ligand>
        <name>S-adenosyl-L-methionine</name>
        <dbReference type="ChEBI" id="CHEBI:59789"/>
    </ligand>
</feature>
<dbReference type="GO" id="GO:0031314">
    <property type="term" value="C:extrinsic component of mitochondrial inner membrane"/>
    <property type="evidence" value="ECO:0007669"/>
    <property type="project" value="UniProtKB-UniRule"/>
</dbReference>
<comment type="catalytic activity">
    <reaction evidence="5">
        <text>a 3,4-dihydroxy-5-(all-trans-polyprenyl)benzoate + S-adenosyl-L-methionine = a 4-hydroxy-3-methoxy-5-(all-trans-polyprenyl)benzoate + S-adenosyl-L-homocysteine + H(+)</text>
        <dbReference type="Rhea" id="RHEA:44452"/>
        <dbReference type="Rhea" id="RHEA-COMP:10930"/>
        <dbReference type="Rhea" id="RHEA-COMP:10931"/>
        <dbReference type="ChEBI" id="CHEBI:15378"/>
        <dbReference type="ChEBI" id="CHEBI:57856"/>
        <dbReference type="ChEBI" id="CHEBI:59789"/>
        <dbReference type="ChEBI" id="CHEBI:64694"/>
        <dbReference type="ChEBI" id="CHEBI:84443"/>
        <dbReference type="EC" id="2.1.1.114"/>
    </reaction>
</comment>
<dbReference type="Gene3D" id="3.40.50.150">
    <property type="entry name" value="Vaccinia Virus protein VP39"/>
    <property type="match status" value="1"/>
</dbReference>
<feature type="binding site" evidence="5">
    <location>
        <position position="136"/>
    </location>
    <ligand>
        <name>Mg(2+)</name>
        <dbReference type="ChEBI" id="CHEBI:18420"/>
    </ligand>
</feature>
<keyword evidence="3 5" id="KW-0831">Ubiquinone biosynthesis</keyword>
<comment type="catalytic activity">
    <reaction evidence="5">
        <text>a 3-demethylubiquinol + S-adenosyl-L-methionine = a ubiquinol + S-adenosyl-L-homocysteine + H(+)</text>
        <dbReference type="Rhea" id="RHEA:44380"/>
        <dbReference type="Rhea" id="RHEA-COMP:9566"/>
        <dbReference type="Rhea" id="RHEA-COMP:10914"/>
        <dbReference type="ChEBI" id="CHEBI:15378"/>
        <dbReference type="ChEBI" id="CHEBI:17976"/>
        <dbReference type="ChEBI" id="CHEBI:57856"/>
        <dbReference type="ChEBI" id="CHEBI:59789"/>
        <dbReference type="ChEBI" id="CHEBI:84422"/>
        <dbReference type="EC" id="2.1.1.64"/>
    </reaction>
</comment>
<evidence type="ECO:0000256" key="1">
    <source>
        <dbReference type="ARBA" id="ARBA00022603"/>
    </source>
</evidence>
<keyword evidence="5" id="KW-0999">Mitochondrion inner membrane</keyword>
<feature type="binding site" evidence="5">
    <location>
        <position position="139"/>
    </location>
    <ligand>
        <name>Mg(2+)</name>
        <dbReference type="ChEBI" id="CHEBI:18420"/>
    </ligand>
</feature>
<evidence type="ECO:0000313" key="6">
    <source>
        <dbReference type="EMBL" id="VDM03598.1"/>
    </source>
</evidence>
<evidence type="ECO:0000256" key="3">
    <source>
        <dbReference type="ARBA" id="ARBA00022688"/>
    </source>
</evidence>
<dbReference type="EC" id="2.1.1.64" evidence="5"/>
<dbReference type="InterPro" id="IPR010233">
    <property type="entry name" value="UbiG_MeTrfase"/>
</dbReference>
<name>A0A183TL64_SCHSO</name>
<keyword evidence="7" id="KW-1185">Reference proteome</keyword>
<evidence type="ECO:0000256" key="2">
    <source>
        <dbReference type="ARBA" id="ARBA00022679"/>
    </source>
</evidence>
<dbReference type="Proteomes" id="UP000275846">
    <property type="component" value="Unassembled WGS sequence"/>
</dbReference>
<feature type="binding site" evidence="5">
    <location>
        <position position="61"/>
    </location>
    <ligand>
        <name>S-adenosyl-L-methionine</name>
        <dbReference type="ChEBI" id="CHEBI:59789"/>
    </ligand>
</feature>
<protein>
    <recommendedName>
        <fullName evidence="5">Ubiquinone biosynthesis O-methyltransferase, mitochondrial</fullName>
    </recommendedName>
    <alternativeName>
        <fullName evidence="5">3-demethylubiquinol 3-O-methyltransferase</fullName>
        <ecNumber evidence="5">2.1.1.64</ecNumber>
    </alternativeName>
    <alternativeName>
        <fullName evidence="5">3-demethylubiquinone 3-O-methyltransferase</fullName>
        <ecNumber evidence="5">2.1.1.-</ecNumber>
    </alternativeName>
    <alternativeName>
        <fullName evidence="5">Polyprenyldihydroxybenzoate methyltransferase</fullName>
        <ecNumber evidence="5">2.1.1.114</ecNumber>
    </alternativeName>
</protein>
<dbReference type="UniPathway" id="UPA00232"/>
<evidence type="ECO:0000256" key="5">
    <source>
        <dbReference type="HAMAP-Rule" id="MF_03190"/>
    </source>
</evidence>
<feature type="binding site" evidence="5">
    <location>
        <position position="135"/>
    </location>
    <ligand>
        <name>S-adenosyl-L-methionine</name>
        <dbReference type="ChEBI" id="CHEBI:59789"/>
    </ligand>
</feature>
<dbReference type="STRING" id="70667.A0A183TL64"/>
<dbReference type="WBParaSite" id="SSLN_0001786501-mRNA-1">
    <property type="protein sequence ID" value="SSLN_0001786501-mRNA-1"/>
    <property type="gene ID" value="SSLN_0001786501"/>
</dbReference>
<dbReference type="EC" id="2.1.1.114" evidence="5"/>
<dbReference type="Pfam" id="PF13489">
    <property type="entry name" value="Methyltransf_23"/>
    <property type="match status" value="1"/>
</dbReference>
<comment type="pathway">
    <text evidence="5">Cofactor biosynthesis; ubiquinone biosynthesis.</text>
</comment>
<dbReference type="GO" id="GO:0061542">
    <property type="term" value="F:3-demethylubiquinol 3-O-methyltransferase activity"/>
    <property type="evidence" value="ECO:0007669"/>
    <property type="project" value="UniProtKB-UniRule"/>
</dbReference>
<comment type="cofactor">
    <cofactor evidence="5">
        <name>Mg(2+)</name>
        <dbReference type="ChEBI" id="CHEBI:18420"/>
    </cofactor>
</comment>
<dbReference type="EMBL" id="UYSU01042146">
    <property type="protein sequence ID" value="VDM03598.1"/>
    <property type="molecule type" value="Genomic_DNA"/>
</dbReference>
<keyword evidence="5" id="KW-0479">Metal-binding</keyword>
<dbReference type="OrthoDB" id="3265906at2759"/>
<dbReference type="GO" id="GO:0032259">
    <property type="term" value="P:methylation"/>
    <property type="evidence" value="ECO:0007669"/>
    <property type="project" value="UniProtKB-KW"/>
</dbReference>
<dbReference type="PANTHER" id="PTHR43464:SF19">
    <property type="entry name" value="UBIQUINONE BIOSYNTHESIS O-METHYLTRANSFERASE, MITOCHONDRIAL"/>
    <property type="match status" value="1"/>
</dbReference>
<reference evidence="6 7" key="2">
    <citation type="submission" date="2018-11" db="EMBL/GenBank/DDBJ databases">
        <authorList>
            <consortium name="Pathogen Informatics"/>
        </authorList>
    </citation>
    <scope>NUCLEOTIDE SEQUENCE [LARGE SCALE GENOMIC DNA]</scope>
    <source>
        <strain evidence="6 7">NST_G2</strain>
    </source>
</reference>
<evidence type="ECO:0000313" key="8">
    <source>
        <dbReference type="WBParaSite" id="SSLN_0001786501-mRNA-1"/>
    </source>
</evidence>